<dbReference type="GO" id="GO:0004252">
    <property type="term" value="F:serine-type endopeptidase activity"/>
    <property type="evidence" value="ECO:0007669"/>
    <property type="project" value="TreeGrafter"/>
</dbReference>
<comment type="caution">
    <text evidence="3">The sequence shown here is derived from an EMBL/GenBank/DDBJ whole genome shotgun (WGS) entry which is preliminary data.</text>
</comment>
<dbReference type="Gene3D" id="2.120.10.30">
    <property type="entry name" value="TolB, C-terminal domain"/>
    <property type="match status" value="1"/>
</dbReference>
<dbReference type="PANTHER" id="PTHR42776">
    <property type="entry name" value="SERINE PEPTIDASE S9 FAMILY MEMBER"/>
    <property type="match status" value="1"/>
</dbReference>
<dbReference type="SUPFAM" id="SSF82171">
    <property type="entry name" value="DPP6 N-terminal domain-like"/>
    <property type="match status" value="1"/>
</dbReference>
<dbReference type="Proteomes" id="UP000240509">
    <property type="component" value="Unassembled WGS sequence"/>
</dbReference>
<gene>
    <name evidence="3" type="ORF">C6Y45_02235</name>
</gene>
<dbReference type="SUPFAM" id="SSF53474">
    <property type="entry name" value="alpha/beta-Hydrolases"/>
    <property type="match status" value="1"/>
</dbReference>
<accession>A0A2T4UA15</accession>
<dbReference type="Pfam" id="PF00326">
    <property type="entry name" value="Peptidase_S9"/>
    <property type="match status" value="1"/>
</dbReference>
<organism evidence="3 4">
    <name type="scientific">Alkalicoccus saliphilus</name>
    <dbReference type="NCBI Taxonomy" id="200989"/>
    <lineage>
        <taxon>Bacteria</taxon>
        <taxon>Bacillati</taxon>
        <taxon>Bacillota</taxon>
        <taxon>Bacilli</taxon>
        <taxon>Bacillales</taxon>
        <taxon>Bacillaceae</taxon>
        <taxon>Alkalicoccus</taxon>
    </lineage>
</organism>
<name>A0A2T4UA15_9BACI</name>
<dbReference type="InterPro" id="IPR029058">
    <property type="entry name" value="AB_hydrolase_fold"/>
</dbReference>
<dbReference type="AlphaFoldDB" id="A0A2T4UA15"/>
<feature type="domain" description="Peptidase S9 prolyl oligopeptidase catalytic" evidence="2">
    <location>
        <begin position="387"/>
        <end position="593"/>
    </location>
</feature>
<proteinExistence type="predicted"/>
<sequence length="597" mass="67832">MISFPETKVEQFFQTYTIQHFTVSEDESRLLFSTNLNGRMNIWARDLPDGFPYLFAETNNSSQFIKEDKNQKYILTALDKDGNENYQMQVLPPEGGLPSALFQAGAKEKHIFQELRDDGTVYFATSRGNSSFLNGFQFNIHTGESKKLYEGSRGATFMTAVSPDGRKVIVSELRANTHMPGYCIDEEGKWQSLSSDPDTPHTIGEAAFKSDSELYLVSNEGAEYSYIAEVNLESGKKRKVLNFEAENVESIKWVKEKGFLYILTSRGVEDHMYSWDPVTGSLQNLEAPASEISQFSVSKSGNVYILGMGADEPFNIYRLINGDWKRLTENRVPGVPKKEMICPEVISYETFDGKMIESLWFQPDPNKKNDHVIFWPHGGPQAAERKQFRAMFQSFLNEGYAVFAPNFRGSTGYGATFTKLVEQDWGEGPRLDCLAGIDWLFETGRCAPEKLFLVGGSYGGYMALLLAGRHGERFRAVVDIFGVSNLFTFIKSVPDHWRPIMERWLGDPEKDRERLKKDSPITYLSSMRKPMLVIQGANDPRVVKKESDQIVEALQKQGTEVEYLVLEDEGHGFSKKENEVNVYKTMLRFLESHQFKG</sequence>
<dbReference type="RefSeq" id="WP_107583397.1">
    <property type="nucleotide sequence ID" value="NZ_PZJJ01000002.1"/>
</dbReference>
<dbReference type="PANTHER" id="PTHR42776:SF27">
    <property type="entry name" value="DIPEPTIDYL PEPTIDASE FAMILY MEMBER 6"/>
    <property type="match status" value="1"/>
</dbReference>
<evidence type="ECO:0000313" key="4">
    <source>
        <dbReference type="Proteomes" id="UP000240509"/>
    </source>
</evidence>
<evidence type="ECO:0000259" key="2">
    <source>
        <dbReference type="Pfam" id="PF00326"/>
    </source>
</evidence>
<dbReference type="Gene3D" id="3.40.50.1820">
    <property type="entry name" value="alpha/beta hydrolase"/>
    <property type="match status" value="1"/>
</dbReference>
<evidence type="ECO:0000313" key="3">
    <source>
        <dbReference type="EMBL" id="PTL40219.1"/>
    </source>
</evidence>
<reference evidence="3 4" key="1">
    <citation type="submission" date="2018-03" db="EMBL/GenBank/DDBJ databases">
        <title>Alkalicoccus saliphilus sp. nov., isolated from a mineral pool.</title>
        <authorList>
            <person name="Zhao B."/>
        </authorList>
    </citation>
    <scope>NUCLEOTIDE SEQUENCE [LARGE SCALE GENOMIC DNA]</scope>
    <source>
        <strain evidence="3 4">6AG</strain>
    </source>
</reference>
<dbReference type="EMBL" id="PZJJ01000002">
    <property type="protein sequence ID" value="PTL40219.1"/>
    <property type="molecule type" value="Genomic_DNA"/>
</dbReference>
<evidence type="ECO:0000256" key="1">
    <source>
        <dbReference type="ARBA" id="ARBA00022801"/>
    </source>
</evidence>
<dbReference type="InterPro" id="IPR011042">
    <property type="entry name" value="6-blade_b-propeller_TolB-like"/>
</dbReference>
<dbReference type="InterPro" id="IPR001375">
    <property type="entry name" value="Peptidase_S9_cat"/>
</dbReference>
<keyword evidence="1" id="KW-0378">Hydrolase</keyword>
<dbReference type="OrthoDB" id="108903at2"/>
<keyword evidence="4" id="KW-1185">Reference proteome</keyword>
<dbReference type="GO" id="GO:0006508">
    <property type="term" value="P:proteolysis"/>
    <property type="evidence" value="ECO:0007669"/>
    <property type="project" value="InterPro"/>
</dbReference>
<protein>
    <submittedName>
        <fullName evidence="3">S9 family peptidase</fullName>
    </submittedName>
</protein>